<feature type="compositionally biased region" description="Basic and acidic residues" evidence="1">
    <location>
        <begin position="191"/>
        <end position="200"/>
    </location>
</feature>
<protein>
    <submittedName>
        <fullName evidence="2">Uncharacterized protein</fullName>
    </submittedName>
</protein>
<name>A0A7W7H3S9_9ACTN</name>
<reference evidence="2 3" key="1">
    <citation type="submission" date="2020-08" db="EMBL/GenBank/DDBJ databases">
        <title>Sequencing the genomes of 1000 actinobacteria strains.</title>
        <authorList>
            <person name="Klenk H.-P."/>
        </authorList>
    </citation>
    <scope>NUCLEOTIDE SEQUENCE [LARGE SCALE GENOMIC DNA]</scope>
    <source>
        <strain evidence="2 3">DSM 45809</strain>
    </source>
</reference>
<accession>A0A7W7H3S9</accession>
<evidence type="ECO:0000313" key="3">
    <source>
        <dbReference type="Proteomes" id="UP000546162"/>
    </source>
</evidence>
<evidence type="ECO:0000256" key="1">
    <source>
        <dbReference type="SAM" id="MobiDB-lite"/>
    </source>
</evidence>
<evidence type="ECO:0000313" key="2">
    <source>
        <dbReference type="EMBL" id="MBB4743279.1"/>
    </source>
</evidence>
<dbReference type="AlphaFoldDB" id="A0A7W7H3S9"/>
<dbReference type="RefSeq" id="WP_185043570.1">
    <property type="nucleotide sequence ID" value="NZ_BAABFG010000005.1"/>
</dbReference>
<keyword evidence="3" id="KW-1185">Reference proteome</keyword>
<gene>
    <name evidence="2" type="ORF">BJY16_006738</name>
</gene>
<proteinExistence type="predicted"/>
<dbReference type="EMBL" id="JACHNB010000001">
    <property type="protein sequence ID" value="MBB4743279.1"/>
    <property type="molecule type" value="Genomic_DNA"/>
</dbReference>
<feature type="region of interest" description="Disordered" evidence="1">
    <location>
        <begin position="159"/>
        <end position="200"/>
    </location>
</feature>
<comment type="caution">
    <text evidence="2">The sequence shown here is derived from an EMBL/GenBank/DDBJ whole genome shotgun (WGS) entry which is preliminary data.</text>
</comment>
<sequence>MRILYDGTAGIAYCQIYVTSDDVPDLTDAFAGQANGLCGAAEPGVLILQTGTHTGRVRFTVEMHDQPPPPADGWEEVVEVSFVPNGSPVGLVEWGESELVEIELEAPVYRVQYCASGMDLGRDPYGGIDPDTIEDDDASYLDHRPDRYLLRFWPDPAGQPRPDAVLRQTSKDAAHQHQWARGLPKPPTAEQRAETERREQEARLRRQAEFEARELARVWGGRPPTDQLRQVGGNILQIVQYDRDTADAVVDAGPATQRRIALWAARRAYQHAGIAQVPWLAPAWSALEHGEPLPAEYTDLATLRKQLMGERGAETHHTEVRFEPHYLPPMEPRELIARMLAVPLDPVSMALPALPAAAEPDPLRAALEAVWYAVTAHGSAADSFLADLRRSFSLG</sequence>
<dbReference type="Proteomes" id="UP000546162">
    <property type="component" value="Unassembled WGS sequence"/>
</dbReference>
<organism evidence="2 3">
    <name type="scientific">Actinoplanes octamycinicus</name>
    <dbReference type="NCBI Taxonomy" id="135948"/>
    <lineage>
        <taxon>Bacteria</taxon>
        <taxon>Bacillati</taxon>
        <taxon>Actinomycetota</taxon>
        <taxon>Actinomycetes</taxon>
        <taxon>Micromonosporales</taxon>
        <taxon>Micromonosporaceae</taxon>
        <taxon>Actinoplanes</taxon>
    </lineage>
</organism>